<feature type="compositionally biased region" description="Basic and acidic residues" evidence="1">
    <location>
        <begin position="152"/>
        <end position="161"/>
    </location>
</feature>
<dbReference type="PANTHER" id="PTHR37384:SF1">
    <property type="entry name" value="OS01G0835600 PROTEIN"/>
    <property type="match status" value="1"/>
</dbReference>
<evidence type="ECO:0000259" key="2">
    <source>
        <dbReference type="Pfam" id="PF21743"/>
    </source>
</evidence>
<dbReference type="EMBL" id="WHWC01000297">
    <property type="protein sequence ID" value="KAG8362796.1"/>
    <property type="molecule type" value="Genomic_DNA"/>
</dbReference>
<accession>A0AAV6W0D3</accession>
<evidence type="ECO:0000313" key="4">
    <source>
        <dbReference type="EMBL" id="KAG8376484.1"/>
    </source>
</evidence>
<dbReference type="AlphaFoldDB" id="A0AAV6W0D3"/>
<feature type="compositionally biased region" description="Basic residues" evidence="1">
    <location>
        <begin position="132"/>
        <end position="143"/>
    </location>
</feature>
<name>A0AAV6W0D3_9LAMI</name>
<protein>
    <recommendedName>
        <fullName evidence="2">PTM/DIR17-like Tudor domain-containing protein</fullName>
    </recommendedName>
</protein>
<dbReference type="PANTHER" id="PTHR37384">
    <property type="entry name" value="OS01G0835600 PROTEIN"/>
    <property type="match status" value="1"/>
</dbReference>
<evidence type="ECO:0000256" key="1">
    <source>
        <dbReference type="SAM" id="MobiDB-lite"/>
    </source>
</evidence>
<feature type="region of interest" description="Disordered" evidence="1">
    <location>
        <begin position="132"/>
        <end position="161"/>
    </location>
</feature>
<dbReference type="EMBL" id="WHWC01000009">
    <property type="protein sequence ID" value="KAG8376484.1"/>
    <property type="molecule type" value="Genomic_DNA"/>
</dbReference>
<proteinExistence type="predicted"/>
<dbReference type="Pfam" id="PF21743">
    <property type="entry name" value="PTM_DIR17_Tudor"/>
    <property type="match status" value="1"/>
</dbReference>
<keyword evidence="5" id="KW-1185">Reference proteome</keyword>
<reference evidence="3" key="1">
    <citation type="submission" date="2019-10" db="EMBL/GenBank/DDBJ databases">
        <authorList>
            <person name="Zhang R."/>
            <person name="Pan Y."/>
            <person name="Wang J."/>
            <person name="Ma R."/>
            <person name="Yu S."/>
        </authorList>
    </citation>
    <scope>NUCLEOTIDE SEQUENCE</scope>
    <source>
        <strain evidence="3">LA-IB0</strain>
        <tissue evidence="3">Leaf</tissue>
    </source>
</reference>
<dbReference type="CDD" id="cd20401">
    <property type="entry name" value="Tudor_AtPTM-like"/>
    <property type="match status" value="1"/>
</dbReference>
<gene>
    <name evidence="4" type="ORF">BUALT_Bualt09G0068300</name>
    <name evidence="3" type="ORF">BUALT_BualtUnG0036700</name>
</gene>
<evidence type="ECO:0000313" key="3">
    <source>
        <dbReference type="EMBL" id="KAG8362796.1"/>
    </source>
</evidence>
<evidence type="ECO:0000313" key="5">
    <source>
        <dbReference type="Proteomes" id="UP000826271"/>
    </source>
</evidence>
<comment type="caution">
    <text evidence="3">The sequence shown here is derived from an EMBL/GenBank/DDBJ whole genome shotgun (WGS) entry which is preliminary data.</text>
</comment>
<sequence length="161" mass="18028">MENTNNDDLLELSPTGVYEIPGEPAIVINGLPPLSVTDENVMPRAVSDAQSQKLADFGEWLVGREVQKLFGEQVFNGKVIQYDKEMGWYRVVYEDGDFEDLEWHELAEVLVPLDINIPLKTLAMKIIKRQKSVQKSAKSKVRTRNSGSYNGKGKEKESGGS</sequence>
<feature type="domain" description="PTM/DIR17-like Tudor" evidence="2">
    <location>
        <begin position="63"/>
        <end position="110"/>
    </location>
</feature>
<dbReference type="Proteomes" id="UP000826271">
    <property type="component" value="Unassembled WGS sequence"/>
</dbReference>
<dbReference type="InterPro" id="IPR047365">
    <property type="entry name" value="Tudor_AtPTM-like"/>
</dbReference>
<organism evidence="3 5">
    <name type="scientific">Buddleja alternifolia</name>
    <dbReference type="NCBI Taxonomy" id="168488"/>
    <lineage>
        <taxon>Eukaryota</taxon>
        <taxon>Viridiplantae</taxon>
        <taxon>Streptophyta</taxon>
        <taxon>Embryophyta</taxon>
        <taxon>Tracheophyta</taxon>
        <taxon>Spermatophyta</taxon>
        <taxon>Magnoliopsida</taxon>
        <taxon>eudicotyledons</taxon>
        <taxon>Gunneridae</taxon>
        <taxon>Pentapetalae</taxon>
        <taxon>asterids</taxon>
        <taxon>lamiids</taxon>
        <taxon>Lamiales</taxon>
        <taxon>Scrophulariaceae</taxon>
        <taxon>Buddlejeae</taxon>
        <taxon>Buddleja</taxon>
    </lineage>
</organism>